<proteinExistence type="predicted"/>
<organism evidence="4 5">
    <name type="scientific">Microlunatus capsulatus</name>
    <dbReference type="NCBI Taxonomy" id="99117"/>
    <lineage>
        <taxon>Bacteria</taxon>
        <taxon>Bacillati</taxon>
        <taxon>Actinomycetota</taxon>
        <taxon>Actinomycetes</taxon>
        <taxon>Propionibacteriales</taxon>
        <taxon>Propionibacteriaceae</taxon>
        <taxon>Microlunatus</taxon>
    </lineage>
</organism>
<dbReference type="Proteomes" id="UP000758168">
    <property type="component" value="Unassembled WGS sequence"/>
</dbReference>
<feature type="region of interest" description="Disordered" evidence="2">
    <location>
        <begin position="71"/>
        <end position="94"/>
    </location>
</feature>
<feature type="region of interest" description="Disordered" evidence="2">
    <location>
        <begin position="1"/>
        <end position="23"/>
    </location>
</feature>
<sequence>MSDSPGASTGPGTPARRARSRRRRPSALTVVGLVLLLGGLSCLAWVGYQYVGTNVVSERAFDAGRQDLRQRWSDTPAPAGPSASPEPDPLPGDATALLRIPAFGADYEIPVLEGTDLDILSEGVGHYTGTAAPGEVGNFALAGHRVTHGEPFSRLLELDPGDEVVVETRTAVYTYVLDEAPRALTVDDTATWVLDPVPGEPDREPTRALITLTTCQDLFRSPDRSVGFGHLQSTRNK</sequence>
<evidence type="ECO:0000256" key="3">
    <source>
        <dbReference type="SAM" id="Phobius"/>
    </source>
</evidence>
<evidence type="ECO:0000313" key="5">
    <source>
        <dbReference type="Proteomes" id="UP000758168"/>
    </source>
</evidence>
<accession>A0ABS4Z7F7</accession>
<keyword evidence="3" id="KW-0472">Membrane</keyword>
<dbReference type="GO" id="GO:0016787">
    <property type="term" value="F:hydrolase activity"/>
    <property type="evidence" value="ECO:0007669"/>
    <property type="project" value="UniProtKB-KW"/>
</dbReference>
<keyword evidence="3" id="KW-1133">Transmembrane helix</keyword>
<reference evidence="4 5" key="1">
    <citation type="submission" date="2021-03" db="EMBL/GenBank/DDBJ databases">
        <title>Sequencing the genomes of 1000 actinobacteria strains.</title>
        <authorList>
            <person name="Klenk H.-P."/>
        </authorList>
    </citation>
    <scope>NUCLEOTIDE SEQUENCE [LARGE SCALE GENOMIC DNA]</scope>
    <source>
        <strain evidence="4 5">DSM 12936</strain>
    </source>
</reference>
<dbReference type="NCBIfam" id="NF033747">
    <property type="entry name" value="class_E_sortase"/>
    <property type="match status" value="1"/>
</dbReference>
<dbReference type="InterPro" id="IPR053465">
    <property type="entry name" value="Sortase_Class_E"/>
</dbReference>
<dbReference type="InterPro" id="IPR023365">
    <property type="entry name" value="Sortase_dom-sf"/>
</dbReference>
<dbReference type="InterPro" id="IPR042003">
    <property type="entry name" value="Sortase_E"/>
</dbReference>
<dbReference type="SUPFAM" id="SSF63817">
    <property type="entry name" value="Sortase"/>
    <property type="match status" value="1"/>
</dbReference>
<evidence type="ECO:0000256" key="1">
    <source>
        <dbReference type="ARBA" id="ARBA00022801"/>
    </source>
</evidence>
<protein>
    <submittedName>
        <fullName evidence="4">Sortase A</fullName>
        <ecNumber evidence="4">3.4.22.70</ecNumber>
    </submittedName>
</protein>
<dbReference type="EC" id="3.4.22.70" evidence="4"/>
<gene>
    <name evidence="4" type="ORF">JOF54_001909</name>
</gene>
<feature type="transmembrane region" description="Helical" evidence="3">
    <location>
        <begin position="26"/>
        <end position="48"/>
    </location>
</feature>
<name>A0ABS4Z7F7_9ACTN</name>
<dbReference type="InterPro" id="IPR005754">
    <property type="entry name" value="Sortase"/>
</dbReference>
<keyword evidence="5" id="KW-1185">Reference proteome</keyword>
<dbReference type="Gene3D" id="2.40.260.10">
    <property type="entry name" value="Sortase"/>
    <property type="match status" value="1"/>
</dbReference>
<evidence type="ECO:0000256" key="2">
    <source>
        <dbReference type="SAM" id="MobiDB-lite"/>
    </source>
</evidence>
<dbReference type="EMBL" id="JAGIOB010000001">
    <property type="protein sequence ID" value="MBP2416987.1"/>
    <property type="molecule type" value="Genomic_DNA"/>
</dbReference>
<feature type="compositionally biased region" description="Low complexity" evidence="2">
    <location>
        <begin position="73"/>
        <end position="83"/>
    </location>
</feature>
<dbReference type="CDD" id="cd05830">
    <property type="entry name" value="Sortase_E"/>
    <property type="match status" value="1"/>
</dbReference>
<keyword evidence="3" id="KW-0812">Transmembrane</keyword>
<comment type="caution">
    <text evidence="4">The sequence shown here is derived from an EMBL/GenBank/DDBJ whole genome shotgun (WGS) entry which is preliminary data.</text>
</comment>
<keyword evidence="1 4" id="KW-0378">Hydrolase</keyword>
<dbReference type="NCBIfam" id="TIGR01076">
    <property type="entry name" value="sortase_fam"/>
    <property type="match status" value="1"/>
</dbReference>
<dbReference type="RefSeq" id="WP_210055118.1">
    <property type="nucleotide sequence ID" value="NZ_BAAAMH010000004.1"/>
</dbReference>
<evidence type="ECO:0000313" key="4">
    <source>
        <dbReference type="EMBL" id="MBP2416987.1"/>
    </source>
</evidence>
<dbReference type="Pfam" id="PF04203">
    <property type="entry name" value="Sortase"/>
    <property type="match status" value="1"/>
</dbReference>
<feature type="compositionally biased region" description="Polar residues" evidence="2">
    <location>
        <begin position="1"/>
        <end position="11"/>
    </location>
</feature>